<comment type="caution">
    <text evidence="2">The sequence shown here is derived from an EMBL/GenBank/DDBJ whole genome shotgun (WGS) entry which is preliminary data.</text>
</comment>
<organism evidence="2 3">
    <name type="scientific">Corynebacterium aquatimens</name>
    <dbReference type="NCBI Taxonomy" id="1190508"/>
    <lineage>
        <taxon>Bacteria</taxon>
        <taxon>Bacillati</taxon>
        <taxon>Actinomycetota</taxon>
        <taxon>Actinomycetes</taxon>
        <taxon>Mycobacteriales</taxon>
        <taxon>Corynebacteriaceae</taxon>
        <taxon>Corynebacterium</taxon>
    </lineage>
</organism>
<keyword evidence="1" id="KW-0460">Magnesium</keyword>
<dbReference type="InterPro" id="IPR023214">
    <property type="entry name" value="HAD_sf"/>
</dbReference>
<dbReference type="NCBIfam" id="TIGR00685">
    <property type="entry name" value="T6PP"/>
    <property type="match status" value="1"/>
</dbReference>
<dbReference type="AlphaFoldDB" id="A0A931E1Z1"/>
<dbReference type="Pfam" id="PF02358">
    <property type="entry name" value="Trehalose_PPase"/>
    <property type="match status" value="1"/>
</dbReference>
<dbReference type="InterPro" id="IPR003337">
    <property type="entry name" value="Trehalose_PPase"/>
</dbReference>
<comment type="function">
    <text evidence="1">Removes the phosphate from trehalose 6-phosphate to produce free trehalose.</text>
</comment>
<dbReference type="Gene3D" id="3.40.50.1000">
    <property type="entry name" value="HAD superfamily/HAD-like"/>
    <property type="match status" value="1"/>
</dbReference>
<dbReference type="Gene3D" id="3.30.70.1020">
    <property type="entry name" value="Trehalose-6-phosphate phosphatase related protein, domain 2"/>
    <property type="match status" value="1"/>
</dbReference>
<dbReference type="InterPro" id="IPR036412">
    <property type="entry name" value="HAD-like_sf"/>
</dbReference>
<evidence type="ECO:0000313" key="3">
    <source>
        <dbReference type="Proteomes" id="UP000658613"/>
    </source>
</evidence>
<name>A0A931E1Z1_9CORY</name>
<dbReference type="EC" id="3.1.3.12" evidence="1"/>
<gene>
    <name evidence="2" type="ORF">IW254_001285</name>
</gene>
<dbReference type="Proteomes" id="UP000658613">
    <property type="component" value="Unassembled WGS sequence"/>
</dbReference>
<comment type="pathway">
    <text evidence="1">Glycan biosynthesis; trehalose biosynthesis.</text>
</comment>
<dbReference type="GO" id="GO:0004805">
    <property type="term" value="F:trehalose-phosphatase activity"/>
    <property type="evidence" value="ECO:0007669"/>
    <property type="project" value="UniProtKB-EC"/>
</dbReference>
<dbReference type="RefSeq" id="WP_196824726.1">
    <property type="nucleotide sequence ID" value="NZ_CP046980.1"/>
</dbReference>
<dbReference type="GO" id="GO:0046872">
    <property type="term" value="F:metal ion binding"/>
    <property type="evidence" value="ECO:0007669"/>
    <property type="project" value="UniProtKB-KW"/>
</dbReference>
<keyword evidence="1" id="KW-0479">Metal-binding</keyword>
<protein>
    <recommendedName>
        <fullName evidence="1">Trehalose 6-phosphate phosphatase</fullName>
        <ecNumber evidence="1">3.1.3.12</ecNumber>
    </recommendedName>
</protein>
<evidence type="ECO:0000313" key="2">
    <source>
        <dbReference type="EMBL" id="MBG6122316.1"/>
    </source>
</evidence>
<keyword evidence="1 2" id="KW-0378">Hydrolase</keyword>
<reference evidence="2" key="1">
    <citation type="submission" date="2020-11" db="EMBL/GenBank/DDBJ databases">
        <title>Sequencing the genomes of 1000 actinobacteria strains.</title>
        <authorList>
            <person name="Klenk H.-P."/>
        </authorList>
    </citation>
    <scope>NUCLEOTIDE SEQUENCE</scope>
    <source>
        <strain evidence="2">DSM 45632</strain>
    </source>
</reference>
<keyword evidence="3" id="KW-1185">Reference proteome</keyword>
<comment type="cofactor">
    <cofactor evidence="1">
        <name>Mg(2+)</name>
        <dbReference type="ChEBI" id="CHEBI:18420"/>
    </cofactor>
</comment>
<sequence>MLEIDEAVGRLATAPRLLVCTDFDGTICELGPDAYAVTPDPRALAALSALAGMADTTVTVLSGRHVEGLRQVCPLEPPVVFVGSHGAESSGHVAALSPELKAQLADIERRLEAITSGNEPAFVEAKPFSRVLHVAALAEVDPTRAQMLIDEAYGLSRALPEGVSVTPGHNIMEFSVAKATKGSWLAEAKRAYDSAVFVGDDVTDETAFAVLGPHDVGIKVGVGETAAGMRLPDVDAVAAFFSALAATRGR</sequence>
<comment type="catalytic activity">
    <reaction evidence="1">
        <text>alpha,alpha-trehalose 6-phosphate + H2O = alpha,alpha-trehalose + phosphate</text>
        <dbReference type="Rhea" id="RHEA:23420"/>
        <dbReference type="ChEBI" id="CHEBI:15377"/>
        <dbReference type="ChEBI" id="CHEBI:16551"/>
        <dbReference type="ChEBI" id="CHEBI:43474"/>
        <dbReference type="ChEBI" id="CHEBI:58429"/>
        <dbReference type="EC" id="3.1.3.12"/>
    </reaction>
</comment>
<accession>A0A931E1Z1</accession>
<dbReference type="GO" id="GO:0005992">
    <property type="term" value="P:trehalose biosynthetic process"/>
    <property type="evidence" value="ECO:0007669"/>
    <property type="project" value="InterPro"/>
</dbReference>
<proteinExistence type="inferred from homology"/>
<evidence type="ECO:0000256" key="1">
    <source>
        <dbReference type="RuleBase" id="RU361117"/>
    </source>
</evidence>
<comment type="similarity">
    <text evidence="1">Belongs to the trehalose phosphatase family.</text>
</comment>
<dbReference type="EMBL" id="JADOUE010000001">
    <property type="protein sequence ID" value="MBG6122316.1"/>
    <property type="molecule type" value="Genomic_DNA"/>
</dbReference>
<dbReference type="SUPFAM" id="SSF56784">
    <property type="entry name" value="HAD-like"/>
    <property type="match status" value="1"/>
</dbReference>